<feature type="transmembrane region" description="Helical" evidence="1">
    <location>
        <begin position="79"/>
        <end position="102"/>
    </location>
</feature>
<name>A0A5C8Z6P2_9ACTN</name>
<keyword evidence="3" id="KW-1185">Reference proteome</keyword>
<dbReference type="OrthoDB" id="3824322at2"/>
<keyword evidence="1" id="KW-0472">Membrane</keyword>
<proteinExistence type="predicted"/>
<organism evidence="2 3">
    <name type="scientific">Quadrisphaera setariae</name>
    <dbReference type="NCBI Taxonomy" id="2593304"/>
    <lineage>
        <taxon>Bacteria</taxon>
        <taxon>Bacillati</taxon>
        <taxon>Actinomycetota</taxon>
        <taxon>Actinomycetes</taxon>
        <taxon>Kineosporiales</taxon>
        <taxon>Kineosporiaceae</taxon>
        <taxon>Quadrisphaera</taxon>
    </lineage>
</organism>
<gene>
    <name evidence="2" type="ORF">FMM08_17090</name>
</gene>
<keyword evidence="1" id="KW-1133">Transmembrane helix</keyword>
<feature type="transmembrane region" description="Helical" evidence="1">
    <location>
        <begin position="195"/>
        <end position="215"/>
    </location>
</feature>
<dbReference type="AlphaFoldDB" id="A0A5C8Z6P2"/>
<dbReference type="RefSeq" id="WP_147927598.1">
    <property type="nucleotide sequence ID" value="NZ_VKAC01000011.1"/>
</dbReference>
<protein>
    <submittedName>
        <fullName evidence="2">Uncharacterized protein</fullName>
    </submittedName>
</protein>
<feature type="transmembrane region" description="Helical" evidence="1">
    <location>
        <begin position="222"/>
        <end position="248"/>
    </location>
</feature>
<accession>A0A5C8Z6P2</accession>
<reference evidence="2 3" key="1">
    <citation type="submission" date="2019-07" db="EMBL/GenBank/DDBJ databases">
        <title>Quadrisphaera sp. strain DD2A genome sequencing and assembly.</title>
        <authorList>
            <person name="Kim I."/>
        </authorList>
    </citation>
    <scope>NUCLEOTIDE SEQUENCE [LARGE SCALE GENOMIC DNA]</scope>
    <source>
        <strain evidence="2 3">DD2A</strain>
    </source>
</reference>
<evidence type="ECO:0000256" key="1">
    <source>
        <dbReference type="SAM" id="Phobius"/>
    </source>
</evidence>
<evidence type="ECO:0000313" key="2">
    <source>
        <dbReference type="EMBL" id="TXR52831.1"/>
    </source>
</evidence>
<comment type="caution">
    <text evidence="2">The sequence shown here is derived from an EMBL/GenBank/DDBJ whole genome shotgun (WGS) entry which is preliminary data.</text>
</comment>
<keyword evidence="1" id="KW-0812">Transmembrane</keyword>
<dbReference type="EMBL" id="VKAC01000011">
    <property type="protein sequence ID" value="TXR52831.1"/>
    <property type="molecule type" value="Genomic_DNA"/>
</dbReference>
<evidence type="ECO:0000313" key="3">
    <source>
        <dbReference type="Proteomes" id="UP000321234"/>
    </source>
</evidence>
<feature type="transmembrane region" description="Helical" evidence="1">
    <location>
        <begin position="114"/>
        <end position="137"/>
    </location>
</feature>
<sequence>MTSSLLRGRWALPVLLTVAAVLVVAFVAGPRALLSARCVAACDPHALGAALAPALADFLRSGDGALPGALGQLVDLWSWWHATKVVVCAALVAITGLLGAALRHRRSAAGRRTAVWWAVSEAVGLVAVVAAAGLLVLNVQATAAPLAALLPLLPEGAAGQGPGAAAAQVRALVVAGPGAAPSASLSVLVDEVARYHWTGACAAGALTAAAAAVLVRAVRRRALVLVVVAALAVVVFGLVCALSAASALQPLDALRGLVGPG</sequence>
<dbReference type="Proteomes" id="UP000321234">
    <property type="component" value="Unassembled WGS sequence"/>
</dbReference>